<gene>
    <name evidence="4" type="ORF">DSM104443_02419</name>
</gene>
<evidence type="ECO:0000256" key="2">
    <source>
        <dbReference type="ARBA" id="ARBA00022801"/>
    </source>
</evidence>
<dbReference type="SUPFAM" id="SSF54637">
    <property type="entry name" value="Thioesterase/thiol ester dehydrase-isomerase"/>
    <property type="match status" value="1"/>
</dbReference>
<keyword evidence="2 4" id="KW-0378">Hydrolase</keyword>
<dbReference type="EMBL" id="CP053069">
    <property type="protein sequence ID" value="QJR11344.1"/>
    <property type="molecule type" value="Genomic_DNA"/>
</dbReference>
<sequence length="131" mass="13989">MSSLFPDDRMTLLKTLDIEVTEATKDRVVATMPVAPKVHQPFGLLHGGASVALAETVASIGAFRNCDATQNAVGIEINANHLRAKKDGMVTAVATPIHKGRSTHVWEVKITDEAGKMVCISRCTLAIVPRG</sequence>
<dbReference type="PANTHER" id="PTHR43240">
    <property type="entry name" value="1,4-DIHYDROXY-2-NAPHTHOYL-COA THIOESTERASE 1"/>
    <property type="match status" value="1"/>
</dbReference>
<dbReference type="CDD" id="cd03443">
    <property type="entry name" value="PaaI_thioesterase"/>
    <property type="match status" value="1"/>
</dbReference>
<name>A0A6M4GXX4_9PROT</name>
<reference evidence="4 5" key="1">
    <citation type="submission" date="2020-04" db="EMBL/GenBank/DDBJ databases">
        <title>Usitatibacter rugosus gen. nov., sp. nov. and Usitatibacter palustris sp. nov., novel members of Usitatibacteraceae fam. nov. within the order Nitrosomonadales isolated from soil.</title>
        <authorList>
            <person name="Huber K.J."/>
            <person name="Neumann-Schaal M."/>
            <person name="Geppert A."/>
            <person name="Luckner M."/>
            <person name="Wanner G."/>
            <person name="Overmann J."/>
        </authorList>
    </citation>
    <scope>NUCLEOTIDE SEQUENCE [LARGE SCALE GENOMIC DNA]</scope>
    <source>
        <strain evidence="4 5">0125_3</strain>
    </source>
</reference>
<protein>
    <submittedName>
        <fullName evidence="4">Esterase</fullName>
        <ecNumber evidence="4">3.1.2.-</ecNumber>
    </submittedName>
</protein>
<evidence type="ECO:0000313" key="4">
    <source>
        <dbReference type="EMBL" id="QJR11344.1"/>
    </source>
</evidence>
<dbReference type="AlphaFoldDB" id="A0A6M4GXX4"/>
<comment type="similarity">
    <text evidence="1">Belongs to the thioesterase PaaI family.</text>
</comment>
<dbReference type="EC" id="3.1.2.-" evidence="4"/>
<dbReference type="InterPro" id="IPR029069">
    <property type="entry name" value="HotDog_dom_sf"/>
</dbReference>
<keyword evidence="5" id="KW-1185">Reference proteome</keyword>
<dbReference type="Gene3D" id="3.10.129.10">
    <property type="entry name" value="Hotdog Thioesterase"/>
    <property type="match status" value="1"/>
</dbReference>
<dbReference type="KEGG" id="uru:DSM104443_02419"/>
<dbReference type="Proteomes" id="UP000501534">
    <property type="component" value="Chromosome"/>
</dbReference>
<feature type="domain" description="Thioesterase" evidence="3">
    <location>
        <begin position="42"/>
        <end position="119"/>
    </location>
</feature>
<dbReference type="PANTHER" id="PTHR43240:SF5">
    <property type="entry name" value="1,4-DIHYDROXY-2-NAPHTHOYL-COA THIOESTERASE 1"/>
    <property type="match status" value="1"/>
</dbReference>
<dbReference type="GO" id="GO:0061522">
    <property type="term" value="F:1,4-dihydroxy-2-naphthoyl-CoA thioesterase activity"/>
    <property type="evidence" value="ECO:0007669"/>
    <property type="project" value="TreeGrafter"/>
</dbReference>
<evidence type="ECO:0000313" key="5">
    <source>
        <dbReference type="Proteomes" id="UP000501534"/>
    </source>
</evidence>
<accession>A0A6M4GXX4</accession>
<organism evidence="4 5">
    <name type="scientific">Usitatibacter rugosus</name>
    <dbReference type="NCBI Taxonomy" id="2732067"/>
    <lineage>
        <taxon>Bacteria</taxon>
        <taxon>Pseudomonadati</taxon>
        <taxon>Pseudomonadota</taxon>
        <taxon>Betaproteobacteria</taxon>
        <taxon>Nitrosomonadales</taxon>
        <taxon>Usitatibacteraceae</taxon>
        <taxon>Usitatibacter</taxon>
    </lineage>
</organism>
<dbReference type="Pfam" id="PF03061">
    <property type="entry name" value="4HBT"/>
    <property type="match status" value="1"/>
</dbReference>
<dbReference type="GO" id="GO:0005829">
    <property type="term" value="C:cytosol"/>
    <property type="evidence" value="ECO:0007669"/>
    <property type="project" value="TreeGrafter"/>
</dbReference>
<dbReference type="InterPro" id="IPR003736">
    <property type="entry name" value="PAAI_dom"/>
</dbReference>
<evidence type="ECO:0000256" key="1">
    <source>
        <dbReference type="ARBA" id="ARBA00008324"/>
    </source>
</evidence>
<dbReference type="NCBIfam" id="TIGR00369">
    <property type="entry name" value="unchar_dom_1"/>
    <property type="match status" value="1"/>
</dbReference>
<proteinExistence type="inferred from homology"/>
<dbReference type="RefSeq" id="WP_171092614.1">
    <property type="nucleotide sequence ID" value="NZ_CP053069.1"/>
</dbReference>
<evidence type="ECO:0000259" key="3">
    <source>
        <dbReference type="Pfam" id="PF03061"/>
    </source>
</evidence>
<dbReference type="InterPro" id="IPR006683">
    <property type="entry name" value="Thioestr_dom"/>
</dbReference>